<accession>A0A921MRB5</accession>
<proteinExistence type="predicted"/>
<comment type="caution">
    <text evidence="3">The sequence shown here is derived from an EMBL/GenBank/DDBJ whole genome shotgun (WGS) entry which is preliminary data.</text>
</comment>
<reference evidence="3" key="2">
    <citation type="submission" date="2021-09" db="EMBL/GenBank/DDBJ databases">
        <authorList>
            <person name="Gilroy R."/>
        </authorList>
    </citation>
    <scope>NUCLEOTIDE SEQUENCE</scope>
    <source>
        <strain evidence="3">CHK121-7720</strain>
    </source>
</reference>
<gene>
    <name evidence="3" type="ORF">K8U91_05835</name>
</gene>
<dbReference type="EMBL" id="DYUD01000017">
    <property type="protein sequence ID" value="HJG88977.1"/>
    <property type="molecule type" value="Genomic_DNA"/>
</dbReference>
<organism evidence="3 4">
    <name type="scientific">Barnesiella viscericola</name>
    <dbReference type="NCBI Taxonomy" id="397865"/>
    <lineage>
        <taxon>Bacteria</taxon>
        <taxon>Pseudomonadati</taxon>
        <taxon>Bacteroidota</taxon>
        <taxon>Bacteroidia</taxon>
        <taxon>Bacteroidales</taxon>
        <taxon>Barnesiellaceae</taxon>
        <taxon>Barnesiella</taxon>
    </lineage>
</organism>
<dbReference type="InterPro" id="IPR049208">
    <property type="entry name" value="DUF6819"/>
</dbReference>
<evidence type="ECO:0000259" key="2">
    <source>
        <dbReference type="Pfam" id="PF20683"/>
    </source>
</evidence>
<dbReference type="Pfam" id="PF20683">
    <property type="entry name" value="DUF6819"/>
    <property type="match status" value="1"/>
</dbReference>
<feature type="domain" description="DUF6819" evidence="2">
    <location>
        <begin position="490"/>
        <end position="658"/>
    </location>
</feature>
<dbReference type="RefSeq" id="WP_273306000.1">
    <property type="nucleotide sequence ID" value="NZ_DYUD01000017.1"/>
</dbReference>
<dbReference type="AlphaFoldDB" id="A0A921MRB5"/>
<reference evidence="3" key="1">
    <citation type="journal article" date="2021" name="PeerJ">
        <title>Extensive microbial diversity within the chicken gut microbiome revealed by metagenomics and culture.</title>
        <authorList>
            <person name="Gilroy R."/>
            <person name="Ravi A."/>
            <person name="Getino M."/>
            <person name="Pursley I."/>
            <person name="Horton D.L."/>
            <person name="Alikhan N.F."/>
            <person name="Baker D."/>
            <person name="Gharbi K."/>
            <person name="Hall N."/>
            <person name="Watson M."/>
            <person name="Adriaenssens E.M."/>
            <person name="Foster-Nyarko E."/>
            <person name="Jarju S."/>
            <person name="Secka A."/>
            <person name="Antonio M."/>
            <person name="Oren A."/>
            <person name="Chaudhuri R.R."/>
            <person name="La Ragione R."/>
            <person name="Hildebrand F."/>
            <person name="Pallen M.J."/>
        </authorList>
    </citation>
    <scope>NUCLEOTIDE SEQUENCE</scope>
    <source>
        <strain evidence="3">CHK121-7720</strain>
    </source>
</reference>
<feature type="domain" description="DUF4954" evidence="1">
    <location>
        <begin position="4"/>
        <end position="436"/>
    </location>
</feature>
<dbReference type="Pfam" id="PF16314">
    <property type="entry name" value="DUF4954"/>
    <property type="match status" value="1"/>
</dbReference>
<protein>
    <submittedName>
        <fullName evidence="3">DUF4954 family protein</fullName>
    </submittedName>
</protein>
<name>A0A921MRB5_9BACT</name>
<dbReference type="Gene3D" id="2.160.10.10">
    <property type="entry name" value="Hexapeptide repeat proteins"/>
    <property type="match status" value="1"/>
</dbReference>
<dbReference type="InterPro" id="IPR011004">
    <property type="entry name" value="Trimer_LpxA-like_sf"/>
</dbReference>
<evidence type="ECO:0000313" key="4">
    <source>
        <dbReference type="Proteomes" id="UP000757103"/>
    </source>
</evidence>
<evidence type="ECO:0000313" key="3">
    <source>
        <dbReference type="EMBL" id="HJG88977.1"/>
    </source>
</evidence>
<sequence length="668" mass="75017">MTKYRKLNRTEIERLTAQECMADDWNQVHVTEGFSPAYIAHTRFSGEVYLGRFEQEIELPGGLRKHAGLRHVTLHNCTIGNNTLIENIPNYVANYQIGDYCYIQNVNLLLTEGESCFGNNTEVSVLNETGGREVPIYNRLSAQLAYIVAMYRHRPDLIGRLRQMIADYARTVKSSRGTIGNGVHIVNTGTIRNVCIGDACRIEGASRLDNGTINSRTEAPVYIGANVTAEDFIISSGACVSDGVVLSRCFIGQACHLTHLFSAHDSLFFSNCQGENGEACAIFAGPYTVTMHKSSLLIAGMFSFLNAGSGSNQSNHMYKLGPIHQGVVERGSKTTSDSYMLWPAKIGAFSLIMGRHVTHPDTSGMPFSYLIEHGNRSYLVPGANLKSVGTIRDAQKWPKRDRRTDPDKLDCINFNLLSPYTIQKMLQGIDTLQGLKQTSGETSECYSFQSTTIKNSSLEKGINLYTLAVHKFMGNSIIKRLEGVPFADLDDLHSRLQPTDPLGEGEWIDLAGLIIPKQAMQEEIERIVHQSDYTLEEAEAFFRTLHRRYYDMEWTWVCSKMQRWYGKSINQLTPQDIIGIVHQWNEAVVSLDHMLYDDARKEFSMISRIGFGVDGSASQRDFDFEQVRGEFESDPFVKMVCRHIEEKTALGDELLGRLNQLIDKTTDE</sequence>
<dbReference type="InterPro" id="IPR032533">
    <property type="entry name" value="DUF4954"/>
</dbReference>
<evidence type="ECO:0000259" key="1">
    <source>
        <dbReference type="Pfam" id="PF16314"/>
    </source>
</evidence>
<dbReference type="SUPFAM" id="SSF51161">
    <property type="entry name" value="Trimeric LpxA-like enzymes"/>
    <property type="match status" value="1"/>
</dbReference>
<dbReference type="Proteomes" id="UP000757103">
    <property type="component" value="Unassembled WGS sequence"/>
</dbReference>